<accession>A0AAV7NHF8</accession>
<organism evidence="2 3">
    <name type="scientific">Pleurodeles waltl</name>
    <name type="common">Iberian ribbed newt</name>
    <dbReference type="NCBI Taxonomy" id="8319"/>
    <lineage>
        <taxon>Eukaryota</taxon>
        <taxon>Metazoa</taxon>
        <taxon>Chordata</taxon>
        <taxon>Craniata</taxon>
        <taxon>Vertebrata</taxon>
        <taxon>Euteleostomi</taxon>
        <taxon>Amphibia</taxon>
        <taxon>Batrachia</taxon>
        <taxon>Caudata</taxon>
        <taxon>Salamandroidea</taxon>
        <taxon>Salamandridae</taxon>
        <taxon>Pleurodelinae</taxon>
        <taxon>Pleurodeles</taxon>
    </lineage>
</organism>
<keyword evidence="3" id="KW-1185">Reference proteome</keyword>
<evidence type="ECO:0000256" key="1">
    <source>
        <dbReference type="SAM" id="Coils"/>
    </source>
</evidence>
<gene>
    <name evidence="2" type="ORF">NDU88_002767</name>
</gene>
<protein>
    <submittedName>
        <fullName evidence="2">Uncharacterized protein</fullName>
    </submittedName>
</protein>
<sequence>MPEEGEPSLKAIMVAISHLKSMLEPKLDTVRADVSFLRADFPKMSDKVSTAESDIKVLQTASKKLEEQVQYLTNQTRVLPASLEDQEG</sequence>
<dbReference type="AlphaFoldDB" id="A0AAV7NHF8"/>
<feature type="coiled-coil region" evidence="1">
    <location>
        <begin position="48"/>
        <end position="75"/>
    </location>
</feature>
<evidence type="ECO:0000313" key="2">
    <source>
        <dbReference type="EMBL" id="KAJ1114532.1"/>
    </source>
</evidence>
<reference evidence="2" key="1">
    <citation type="journal article" date="2022" name="bioRxiv">
        <title>Sequencing and chromosome-scale assembly of the giantPleurodeles waltlgenome.</title>
        <authorList>
            <person name="Brown T."/>
            <person name="Elewa A."/>
            <person name="Iarovenko S."/>
            <person name="Subramanian E."/>
            <person name="Araus A.J."/>
            <person name="Petzold A."/>
            <person name="Susuki M."/>
            <person name="Suzuki K.-i.T."/>
            <person name="Hayashi T."/>
            <person name="Toyoda A."/>
            <person name="Oliveira C."/>
            <person name="Osipova E."/>
            <person name="Leigh N.D."/>
            <person name="Simon A."/>
            <person name="Yun M.H."/>
        </authorList>
    </citation>
    <scope>NUCLEOTIDE SEQUENCE</scope>
    <source>
        <strain evidence="2">20211129_DDA</strain>
        <tissue evidence="2">Liver</tissue>
    </source>
</reference>
<dbReference type="Proteomes" id="UP001066276">
    <property type="component" value="Chromosome 8"/>
</dbReference>
<name>A0AAV7NHF8_PLEWA</name>
<keyword evidence="1" id="KW-0175">Coiled coil</keyword>
<dbReference type="EMBL" id="JANPWB010000012">
    <property type="protein sequence ID" value="KAJ1114532.1"/>
    <property type="molecule type" value="Genomic_DNA"/>
</dbReference>
<comment type="caution">
    <text evidence="2">The sequence shown here is derived from an EMBL/GenBank/DDBJ whole genome shotgun (WGS) entry which is preliminary data.</text>
</comment>
<evidence type="ECO:0000313" key="3">
    <source>
        <dbReference type="Proteomes" id="UP001066276"/>
    </source>
</evidence>
<proteinExistence type="predicted"/>